<keyword evidence="2 7" id="KW-0489">Methyltransferase</keyword>
<keyword evidence="5" id="KW-0443">Lipid metabolism</keyword>
<name>A0A1H3DSS8_9PSEU</name>
<keyword evidence="4" id="KW-0949">S-adenosyl-L-methionine</keyword>
<evidence type="ECO:0000313" key="8">
    <source>
        <dbReference type="Proteomes" id="UP000199515"/>
    </source>
</evidence>
<evidence type="ECO:0000313" key="7">
    <source>
        <dbReference type="EMBL" id="SDX69456.1"/>
    </source>
</evidence>
<evidence type="ECO:0000256" key="3">
    <source>
        <dbReference type="ARBA" id="ARBA00022679"/>
    </source>
</evidence>
<feature type="domain" description="Methyltransferase" evidence="6">
    <location>
        <begin position="55"/>
        <end position="145"/>
    </location>
</feature>
<evidence type="ECO:0000256" key="5">
    <source>
        <dbReference type="ARBA" id="ARBA00023098"/>
    </source>
</evidence>
<evidence type="ECO:0000256" key="1">
    <source>
        <dbReference type="ARBA" id="ARBA00010815"/>
    </source>
</evidence>
<dbReference type="Gene3D" id="3.40.50.150">
    <property type="entry name" value="Vaccinia Virus protein VP39"/>
    <property type="match status" value="1"/>
</dbReference>
<comment type="similarity">
    <text evidence="1">Belongs to the CFA/CMAS family.</text>
</comment>
<evidence type="ECO:0000256" key="4">
    <source>
        <dbReference type="ARBA" id="ARBA00022691"/>
    </source>
</evidence>
<dbReference type="Pfam" id="PF13649">
    <property type="entry name" value="Methyltransf_25"/>
    <property type="match status" value="1"/>
</dbReference>
<dbReference type="Proteomes" id="UP000199515">
    <property type="component" value="Unassembled WGS sequence"/>
</dbReference>
<dbReference type="GO" id="GO:0032259">
    <property type="term" value="P:methylation"/>
    <property type="evidence" value="ECO:0007669"/>
    <property type="project" value="UniProtKB-KW"/>
</dbReference>
<dbReference type="GO" id="GO:0006629">
    <property type="term" value="P:lipid metabolic process"/>
    <property type="evidence" value="ECO:0007669"/>
    <property type="project" value="UniProtKB-KW"/>
</dbReference>
<keyword evidence="3 7" id="KW-0808">Transferase</keyword>
<proteinExistence type="inferred from homology"/>
<accession>A0A1H3DSS8</accession>
<reference evidence="7 8" key="1">
    <citation type="submission" date="2016-10" db="EMBL/GenBank/DDBJ databases">
        <authorList>
            <person name="de Groot N.N."/>
        </authorList>
    </citation>
    <scope>NUCLEOTIDE SEQUENCE [LARGE SCALE GENOMIC DNA]</scope>
    <source>
        <strain evidence="7 8">CPCC 202699</strain>
    </source>
</reference>
<dbReference type="PANTHER" id="PTHR43667">
    <property type="entry name" value="CYCLOPROPANE-FATTY-ACYL-PHOSPHOLIPID SYNTHASE"/>
    <property type="match status" value="1"/>
</dbReference>
<evidence type="ECO:0000259" key="6">
    <source>
        <dbReference type="Pfam" id="PF13649"/>
    </source>
</evidence>
<dbReference type="GO" id="GO:0008168">
    <property type="term" value="F:methyltransferase activity"/>
    <property type="evidence" value="ECO:0007669"/>
    <property type="project" value="UniProtKB-KW"/>
</dbReference>
<evidence type="ECO:0000256" key="2">
    <source>
        <dbReference type="ARBA" id="ARBA00022603"/>
    </source>
</evidence>
<dbReference type="InterPro" id="IPR050723">
    <property type="entry name" value="CFA/CMAS"/>
</dbReference>
<dbReference type="PANTHER" id="PTHR43667:SF1">
    <property type="entry name" value="CYCLOPROPANE-FATTY-ACYL-PHOSPHOLIPID SYNTHASE"/>
    <property type="match status" value="1"/>
</dbReference>
<sequence>MCRRGADVTIDIMYGDEFSEVYVSYYEGQGKDYAAEAEDITRLIRERTPGADSLLDVACGTGAHLRRFNQLFAHSEGVELSEGMVKFGRVHYPELTLHQGDMRDFHLGRKFDAVTCMFSSIGHVGGPDGLDATARCFAEHLVTGGTLVVEPWWFPENFIDGYVASGVSEVDGRKMVRLSHSVREGDATKITVHMAIADAERGLRHVTEVGLLSLFEQARYEKAFAQAGIDAEYVEGGPLGRGLFVGTRR</sequence>
<dbReference type="InterPro" id="IPR041698">
    <property type="entry name" value="Methyltransf_25"/>
</dbReference>
<keyword evidence="8" id="KW-1185">Reference proteome</keyword>
<dbReference type="AlphaFoldDB" id="A0A1H3DSS8"/>
<dbReference type="EMBL" id="FNON01000003">
    <property type="protein sequence ID" value="SDX69456.1"/>
    <property type="molecule type" value="Genomic_DNA"/>
</dbReference>
<dbReference type="STRING" id="589385.SAMN05421504_103508"/>
<dbReference type="CDD" id="cd02440">
    <property type="entry name" value="AdoMet_MTases"/>
    <property type="match status" value="1"/>
</dbReference>
<organism evidence="7 8">
    <name type="scientific">Amycolatopsis xylanica</name>
    <dbReference type="NCBI Taxonomy" id="589385"/>
    <lineage>
        <taxon>Bacteria</taxon>
        <taxon>Bacillati</taxon>
        <taxon>Actinomycetota</taxon>
        <taxon>Actinomycetes</taxon>
        <taxon>Pseudonocardiales</taxon>
        <taxon>Pseudonocardiaceae</taxon>
        <taxon>Amycolatopsis</taxon>
    </lineage>
</organism>
<dbReference type="InterPro" id="IPR029063">
    <property type="entry name" value="SAM-dependent_MTases_sf"/>
</dbReference>
<gene>
    <name evidence="7" type="ORF">SAMN05421504_103508</name>
</gene>
<protein>
    <submittedName>
        <fullName evidence="7">dTDP-3-amino-3,6-dideoxy-alpha-D-glucopyranose N,N-dimethyltransferase/dTDP-3-amino-3,4,6-trideoxy-alpha-D-glucopyranose N,N-dimethyltransferase</fullName>
    </submittedName>
</protein>
<dbReference type="SUPFAM" id="SSF53335">
    <property type="entry name" value="S-adenosyl-L-methionine-dependent methyltransferases"/>
    <property type="match status" value="1"/>
</dbReference>
<dbReference type="Gene3D" id="2.20.130.10">
    <property type="entry name" value="CAC2371-like domains"/>
    <property type="match status" value="1"/>
</dbReference>